<feature type="chain" id="PRO_5040892386" evidence="1">
    <location>
        <begin position="25"/>
        <end position="245"/>
    </location>
</feature>
<dbReference type="AlphaFoldDB" id="A0A9W6FT43"/>
<dbReference type="InterPro" id="IPR045926">
    <property type="entry name" value="DUF6345"/>
</dbReference>
<feature type="signal peptide" evidence="1">
    <location>
        <begin position="1"/>
        <end position="24"/>
    </location>
</feature>
<name>A0A9W6FT43_9BACT</name>
<protein>
    <submittedName>
        <fullName evidence="2">Uncharacterized protein</fullName>
    </submittedName>
</protein>
<keyword evidence="1" id="KW-0732">Signal</keyword>
<keyword evidence="3" id="KW-1185">Reference proteome</keyword>
<evidence type="ECO:0000313" key="3">
    <source>
        <dbReference type="Proteomes" id="UP001144372"/>
    </source>
</evidence>
<evidence type="ECO:0000256" key="1">
    <source>
        <dbReference type="SAM" id="SignalP"/>
    </source>
</evidence>
<proteinExistence type="predicted"/>
<sequence>MKKTSILAVLFLLGGMATSGWCDADREVAVEWINICNPCGNNDLSCRDDVAVRFYNILRDNGYVGLFNFGNSLAWESDFKEPGDQNWIDKADIALHADHGNRCRFAFGNTTHDDCRLWADEAGWGNKDLEWIIFDDCSCVQHDFQWTCWEDAFRGLHLIASFDTNAHDMCDRGEYFANKLVDGWTLMQAWFYAAEQTEGAGTFASVMGANKGSISPASDHIWGFGSQSADPYPADSYWCSFHDCD</sequence>
<reference evidence="2" key="1">
    <citation type="submission" date="2022-12" db="EMBL/GenBank/DDBJ databases">
        <title>Reference genome sequencing for broad-spectrum identification of bacterial and archaeal isolates by mass spectrometry.</title>
        <authorList>
            <person name="Sekiguchi Y."/>
            <person name="Tourlousse D.M."/>
        </authorList>
    </citation>
    <scope>NUCLEOTIDE SEQUENCE</scope>
    <source>
        <strain evidence="2">ASRB1</strain>
    </source>
</reference>
<evidence type="ECO:0000313" key="2">
    <source>
        <dbReference type="EMBL" id="GLI34819.1"/>
    </source>
</evidence>
<dbReference type="Proteomes" id="UP001144372">
    <property type="component" value="Unassembled WGS sequence"/>
</dbReference>
<comment type="caution">
    <text evidence="2">The sequence shown here is derived from an EMBL/GenBank/DDBJ whole genome shotgun (WGS) entry which is preliminary data.</text>
</comment>
<dbReference type="RefSeq" id="WP_281794236.1">
    <property type="nucleotide sequence ID" value="NZ_BSDR01000001.1"/>
</dbReference>
<dbReference type="EMBL" id="BSDR01000001">
    <property type="protein sequence ID" value="GLI34819.1"/>
    <property type="molecule type" value="Genomic_DNA"/>
</dbReference>
<organism evidence="2 3">
    <name type="scientific">Desulforhabdus amnigena</name>
    <dbReference type="NCBI Taxonomy" id="40218"/>
    <lineage>
        <taxon>Bacteria</taxon>
        <taxon>Pseudomonadati</taxon>
        <taxon>Thermodesulfobacteriota</taxon>
        <taxon>Syntrophobacteria</taxon>
        <taxon>Syntrophobacterales</taxon>
        <taxon>Syntrophobacteraceae</taxon>
        <taxon>Desulforhabdus</taxon>
    </lineage>
</organism>
<gene>
    <name evidence="2" type="ORF">DAMNIGENAA_22520</name>
</gene>
<accession>A0A9W6FT43</accession>
<dbReference type="Pfam" id="PF19872">
    <property type="entry name" value="DUF6345"/>
    <property type="match status" value="1"/>
</dbReference>